<dbReference type="InterPro" id="IPR047538">
    <property type="entry name" value="KH-I_ASCC1"/>
</dbReference>
<dbReference type="OrthoDB" id="277832at2759"/>
<dbReference type="FunFam" id="3.30.1370.10:FF:000101">
    <property type="entry name" value="Activating signal cointegrator 1 complex subunit 1"/>
    <property type="match status" value="1"/>
</dbReference>
<proteinExistence type="predicted"/>
<dbReference type="AlphaFoldDB" id="V8P6Q9"/>
<accession>V8P6Q9</accession>
<dbReference type="Gene3D" id="3.30.1370.10">
    <property type="entry name" value="K Homology domain, type 1"/>
    <property type="match status" value="1"/>
</dbReference>
<dbReference type="SMART" id="SM00322">
    <property type="entry name" value="KH"/>
    <property type="match status" value="1"/>
</dbReference>
<dbReference type="InterPro" id="IPR004087">
    <property type="entry name" value="KH_dom"/>
</dbReference>
<dbReference type="Pfam" id="PF00013">
    <property type="entry name" value="KH_1"/>
    <property type="match status" value="1"/>
</dbReference>
<dbReference type="Gene3D" id="3.90.1140.10">
    <property type="entry name" value="Cyclic phosphodiesterase"/>
    <property type="match status" value="1"/>
</dbReference>
<dbReference type="GO" id="GO:0006307">
    <property type="term" value="P:DNA alkylation repair"/>
    <property type="evidence" value="ECO:0007669"/>
    <property type="project" value="InterPro"/>
</dbReference>
<dbReference type="SUPFAM" id="SSF54791">
    <property type="entry name" value="Eukaryotic type KH-domain (KH-domain type I)"/>
    <property type="match status" value="1"/>
</dbReference>
<reference evidence="4 5" key="1">
    <citation type="journal article" date="2013" name="Proc. Natl. Acad. Sci. U.S.A.">
        <title>The king cobra genome reveals dynamic gene evolution and adaptation in the snake venom system.</title>
        <authorList>
            <person name="Vonk F.J."/>
            <person name="Casewell N.R."/>
            <person name="Henkel C.V."/>
            <person name="Heimberg A.M."/>
            <person name="Jansen H.J."/>
            <person name="McCleary R.J."/>
            <person name="Kerkkamp H.M."/>
            <person name="Vos R.A."/>
            <person name="Guerreiro I."/>
            <person name="Calvete J.J."/>
            <person name="Wuster W."/>
            <person name="Woods A.E."/>
            <person name="Logan J.M."/>
            <person name="Harrison R.A."/>
            <person name="Castoe T.A."/>
            <person name="de Koning A.P."/>
            <person name="Pollock D.D."/>
            <person name="Yandell M."/>
            <person name="Calderon D."/>
            <person name="Renjifo C."/>
            <person name="Currier R.B."/>
            <person name="Salgado D."/>
            <person name="Pla D."/>
            <person name="Sanz L."/>
            <person name="Hyder A.S."/>
            <person name="Ribeiro J.M."/>
            <person name="Arntzen J.W."/>
            <person name="van den Thillart G.E."/>
            <person name="Boetzer M."/>
            <person name="Pirovano W."/>
            <person name="Dirks R.P."/>
            <person name="Spaink H.P."/>
            <person name="Duboule D."/>
            <person name="McGlinn E."/>
            <person name="Kini R.M."/>
            <person name="Richardson M.K."/>
        </authorList>
    </citation>
    <scope>NUCLEOTIDE SEQUENCE</scope>
    <source>
        <tissue evidence="4">Blood</tissue>
    </source>
</reference>
<gene>
    <name evidence="4" type="ORF">L345_04518</name>
</gene>
<feature type="domain" description="K Homology" evidence="3">
    <location>
        <begin position="56"/>
        <end position="124"/>
    </location>
</feature>
<protein>
    <recommendedName>
        <fullName evidence="3">K Homology domain-containing protein</fullName>
    </recommendedName>
</protein>
<organism evidence="4 5">
    <name type="scientific">Ophiophagus hannah</name>
    <name type="common">King cobra</name>
    <name type="synonym">Naja hannah</name>
    <dbReference type="NCBI Taxonomy" id="8665"/>
    <lineage>
        <taxon>Eukaryota</taxon>
        <taxon>Metazoa</taxon>
        <taxon>Chordata</taxon>
        <taxon>Craniata</taxon>
        <taxon>Vertebrata</taxon>
        <taxon>Euteleostomi</taxon>
        <taxon>Lepidosauria</taxon>
        <taxon>Squamata</taxon>
        <taxon>Bifurcata</taxon>
        <taxon>Unidentata</taxon>
        <taxon>Episquamata</taxon>
        <taxon>Toxicofera</taxon>
        <taxon>Serpentes</taxon>
        <taxon>Colubroidea</taxon>
        <taxon>Elapidae</taxon>
        <taxon>Elapinae</taxon>
        <taxon>Ophiophagus</taxon>
    </lineage>
</organism>
<dbReference type="GO" id="GO:0005634">
    <property type="term" value="C:nucleus"/>
    <property type="evidence" value="ECO:0007669"/>
    <property type="project" value="TreeGrafter"/>
</dbReference>
<evidence type="ECO:0000256" key="2">
    <source>
        <dbReference type="SAM" id="MobiDB-lite"/>
    </source>
</evidence>
<evidence type="ECO:0000313" key="4">
    <source>
        <dbReference type="EMBL" id="ETE69676.1"/>
    </source>
</evidence>
<evidence type="ECO:0000313" key="5">
    <source>
        <dbReference type="Proteomes" id="UP000018936"/>
    </source>
</evidence>
<dbReference type="InterPro" id="IPR009210">
    <property type="entry name" value="ASCC1"/>
</dbReference>
<dbReference type="GO" id="GO:0003723">
    <property type="term" value="F:RNA binding"/>
    <property type="evidence" value="ECO:0007669"/>
    <property type="project" value="UniProtKB-UniRule"/>
</dbReference>
<evidence type="ECO:0000256" key="1">
    <source>
        <dbReference type="PROSITE-ProRule" id="PRU00117"/>
    </source>
</evidence>
<feature type="non-terminal residue" evidence="4">
    <location>
        <position position="233"/>
    </location>
</feature>
<comment type="caution">
    <text evidence="4">The sequence shown here is derived from an EMBL/GenBank/DDBJ whole genome shotgun (WGS) entry which is preliminary data.</text>
</comment>
<sequence length="233" mass="26462">MEVLRPVLIRIDGRVYRKNFIQEQAHQQEEEEDFNTGLGDGSDEPCDAFAVEETERGYQCAMDIPSPLYKYIIGKKGETRKKLETETRTSISIPKPGVEGEIVITGQHRSGVISARTRIDVLVESFRKKQPFTHFLSFALNQPAIQERFLQFKEEVLEKCSHPALLFLAAIIFAAGCSRKPRSFGNIYALRPNKNILELRKTAAGKLLNCQPKQFPLLSQKGKLLDFLQLLKP</sequence>
<keyword evidence="5" id="KW-1185">Reference proteome</keyword>
<dbReference type="InterPro" id="IPR004088">
    <property type="entry name" value="KH_dom_type_1"/>
</dbReference>
<dbReference type="Proteomes" id="UP000018936">
    <property type="component" value="Unassembled WGS sequence"/>
</dbReference>
<feature type="region of interest" description="Disordered" evidence="2">
    <location>
        <begin position="24"/>
        <end position="43"/>
    </location>
</feature>
<name>V8P6Q9_OPHHA</name>
<dbReference type="GO" id="GO:0006355">
    <property type="term" value="P:regulation of DNA-templated transcription"/>
    <property type="evidence" value="ECO:0007669"/>
    <property type="project" value="TreeGrafter"/>
</dbReference>
<dbReference type="PROSITE" id="PS50084">
    <property type="entry name" value="KH_TYPE_1"/>
    <property type="match status" value="1"/>
</dbReference>
<feature type="non-terminal residue" evidence="4">
    <location>
        <position position="1"/>
    </location>
</feature>
<evidence type="ECO:0000259" key="3">
    <source>
        <dbReference type="SMART" id="SM00322"/>
    </source>
</evidence>
<dbReference type="PANTHER" id="PTHR13360:SF1">
    <property type="entry name" value="ACTIVATING SIGNAL COINTEGRATOR 1 COMPLEX SUBUNIT 1"/>
    <property type="match status" value="1"/>
</dbReference>
<dbReference type="CDD" id="cd22419">
    <property type="entry name" value="KH-I_ASCC1"/>
    <property type="match status" value="1"/>
</dbReference>
<keyword evidence="1" id="KW-0694">RNA-binding</keyword>
<dbReference type="EMBL" id="AZIM01000713">
    <property type="protein sequence ID" value="ETE69676.1"/>
    <property type="molecule type" value="Genomic_DNA"/>
</dbReference>
<dbReference type="InterPro" id="IPR036612">
    <property type="entry name" value="KH_dom_type_1_sf"/>
</dbReference>
<dbReference type="PANTHER" id="PTHR13360">
    <property type="entry name" value="ACTIVATING SIGNAL COINTEGRATOR 1 COMPLEX SUBUNIT 1"/>
    <property type="match status" value="1"/>
</dbReference>